<organism evidence="1">
    <name type="scientific">Anguilla anguilla</name>
    <name type="common">European freshwater eel</name>
    <name type="synonym">Muraena anguilla</name>
    <dbReference type="NCBI Taxonomy" id="7936"/>
    <lineage>
        <taxon>Eukaryota</taxon>
        <taxon>Metazoa</taxon>
        <taxon>Chordata</taxon>
        <taxon>Craniata</taxon>
        <taxon>Vertebrata</taxon>
        <taxon>Euteleostomi</taxon>
        <taxon>Actinopterygii</taxon>
        <taxon>Neopterygii</taxon>
        <taxon>Teleostei</taxon>
        <taxon>Anguilliformes</taxon>
        <taxon>Anguillidae</taxon>
        <taxon>Anguilla</taxon>
    </lineage>
</organism>
<reference evidence="1" key="2">
    <citation type="journal article" date="2015" name="Fish Shellfish Immunol.">
        <title>Early steps in the European eel (Anguilla anguilla)-Vibrio vulnificus interaction in the gills: Role of the RtxA13 toxin.</title>
        <authorList>
            <person name="Callol A."/>
            <person name="Pajuelo D."/>
            <person name="Ebbesson L."/>
            <person name="Teles M."/>
            <person name="MacKenzie S."/>
            <person name="Amaro C."/>
        </authorList>
    </citation>
    <scope>NUCLEOTIDE SEQUENCE</scope>
</reference>
<dbReference type="EMBL" id="GBXM01093518">
    <property type="protein sequence ID" value="JAH15059.1"/>
    <property type="molecule type" value="Transcribed_RNA"/>
</dbReference>
<proteinExistence type="predicted"/>
<evidence type="ECO:0000313" key="1">
    <source>
        <dbReference type="EMBL" id="JAH15059.1"/>
    </source>
</evidence>
<sequence length="33" mass="3680">MYDIKIQLGLCSVIFNLCFLAKRICLASLSACQ</sequence>
<dbReference type="AlphaFoldDB" id="A0A0E9QE44"/>
<reference evidence="1" key="1">
    <citation type="submission" date="2014-11" db="EMBL/GenBank/DDBJ databases">
        <authorList>
            <person name="Amaro Gonzalez C."/>
        </authorList>
    </citation>
    <scope>NUCLEOTIDE SEQUENCE</scope>
</reference>
<accession>A0A0E9QE44</accession>
<protein>
    <submittedName>
        <fullName evidence="1">Uncharacterized protein</fullName>
    </submittedName>
</protein>
<name>A0A0E9QE44_ANGAN</name>